<dbReference type="Proteomes" id="UP000095767">
    <property type="component" value="Unassembled WGS sequence"/>
</dbReference>
<name>A0A1E5VH44_9POAL</name>
<protein>
    <submittedName>
        <fullName evidence="1">Uncharacterized protein</fullName>
    </submittedName>
</protein>
<reference evidence="1 2" key="1">
    <citation type="submission" date="2016-09" db="EMBL/GenBank/DDBJ databases">
        <title>The draft genome of Dichanthelium oligosanthes: A C3 panicoid grass species.</title>
        <authorList>
            <person name="Studer A.J."/>
            <person name="Schnable J.C."/>
            <person name="Brutnell T.P."/>
        </authorList>
    </citation>
    <scope>NUCLEOTIDE SEQUENCE [LARGE SCALE GENOMIC DNA]</scope>
    <source>
        <strain evidence="2">cv. Kellogg 1175</strain>
        <tissue evidence="1">Leaf</tissue>
    </source>
</reference>
<sequence>MAFVCAKGLAAGVDTYLGFLEDLRARLDPPVADDYLYIAASPRFYVYEASDFRFGRPPRVELVSMNHDGEMMLIGRRCRDNFNINFWCKVLAFMRGVIHKHISKFGESPCDLLNQNRPTHLGRMVRASEAFVVYDQYHRSSQEKVPNITFQEVVYGSVMPRGKFEVLAWRSRVPPYHSHVYACELQ</sequence>
<proteinExistence type="predicted"/>
<evidence type="ECO:0000313" key="2">
    <source>
        <dbReference type="Proteomes" id="UP000095767"/>
    </source>
</evidence>
<evidence type="ECO:0000313" key="1">
    <source>
        <dbReference type="EMBL" id="OEL24432.1"/>
    </source>
</evidence>
<gene>
    <name evidence="1" type="ORF">BAE44_0014548</name>
</gene>
<keyword evidence="2" id="KW-1185">Reference proteome</keyword>
<organism evidence="1 2">
    <name type="scientific">Dichanthelium oligosanthes</name>
    <dbReference type="NCBI Taxonomy" id="888268"/>
    <lineage>
        <taxon>Eukaryota</taxon>
        <taxon>Viridiplantae</taxon>
        <taxon>Streptophyta</taxon>
        <taxon>Embryophyta</taxon>
        <taxon>Tracheophyta</taxon>
        <taxon>Spermatophyta</taxon>
        <taxon>Magnoliopsida</taxon>
        <taxon>Liliopsida</taxon>
        <taxon>Poales</taxon>
        <taxon>Poaceae</taxon>
        <taxon>PACMAD clade</taxon>
        <taxon>Panicoideae</taxon>
        <taxon>Panicodae</taxon>
        <taxon>Paniceae</taxon>
        <taxon>Dichantheliinae</taxon>
        <taxon>Dichanthelium</taxon>
    </lineage>
</organism>
<dbReference type="EMBL" id="LWDX02039711">
    <property type="protein sequence ID" value="OEL24432.1"/>
    <property type="molecule type" value="Genomic_DNA"/>
</dbReference>
<dbReference type="AlphaFoldDB" id="A0A1E5VH44"/>
<comment type="caution">
    <text evidence="1">The sequence shown here is derived from an EMBL/GenBank/DDBJ whole genome shotgun (WGS) entry which is preliminary data.</text>
</comment>
<accession>A0A1E5VH44</accession>